<protein>
    <submittedName>
        <fullName evidence="6">TetR family transcriptional regulator</fullName>
    </submittedName>
</protein>
<dbReference type="Proteomes" id="UP000028302">
    <property type="component" value="Unassembled WGS sequence"/>
</dbReference>
<dbReference type="STRING" id="1304275.C41B8_16759"/>
<gene>
    <name evidence="6" type="ORF">C41B8_16759</name>
</gene>
<dbReference type="SUPFAM" id="SSF46689">
    <property type="entry name" value="Homeodomain-like"/>
    <property type="match status" value="1"/>
</dbReference>
<dbReference type="InterPro" id="IPR050109">
    <property type="entry name" value="HTH-type_TetR-like_transc_reg"/>
</dbReference>
<keyword evidence="1" id="KW-0805">Transcription regulation</keyword>
<dbReference type="EMBL" id="APNK01000040">
    <property type="protein sequence ID" value="KEZ76084.1"/>
    <property type="molecule type" value="Genomic_DNA"/>
</dbReference>
<organism evidence="6 7">
    <name type="scientific">Salinisphaera hydrothermalis (strain C41B8)</name>
    <dbReference type="NCBI Taxonomy" id="1304275"/>
    <lineage>
        <taxon>Bacteria</taxon>
        <taxon>Pseudomonadati</taxon>
        <taxon>Pseudomonadota</taxon>
        <taxon>Gammaproteobacteria</taxon>
        <taxon>Salinisphaerales</taxon>
        <taxon>Salinisphaeraceae</taxon>
        <taxon>Salinisphaera</taxon>
    </lineage>
</organism>
<dbReference type="AlphaFoldDB" id="A0A084IHA0"/>
<dbReference type="InterPro" id="IPR001647">
    <property type="entry name" value="HTH_TetR"/>
</dbReference>
<dbReference type="InterPro" id="IPR009057">
    <property type="entry name" value="Homeodomain-like_sf"/>
</dbReference>
<proteinExistence type="predicted"/>
<evidence type="ECO:0000256" key="3">
    <source>
        <dbReference type="ARBA" id="ARBA00023163"/>
    </source>
</evidence>
<dbReference type="eggNOG" id="COG1309">
    <property type="taxonomic scope" value="Bacteria"/>
</dbReference>
<dbReference type="Pfam" id="PF00440">
    <property type="entry name" value="TetR_N"/>
    <property type="match status" value="1"/>
</dbReference>
<dbReference type="GO" id="GO:0000976">
    <property type="term" value="F:transcription cis-regulatory region binding"/>
    <property type="evidence" value="ECO:0007669"/>
    <property type="project" value="TreeGrafter"/>
</dbReference>
<evidence type="ECO:0000256" key="4">
    <source>
        <dbReference type="PROSITE-ProRule" id="PRU00335"/>
    </source>
</evidence>
<evidence type="ECO:0000256" key="1">
    <source>
        <dbReference type="ARBA" id="ARBA00023015"/>
    </source>
</evidence>
<reference evidence="6 7" key="1">
    <citation type="submission" date="2013-03" db="EMBL/GenBank/DDBJ databases">
        <title>Salinisphaera hydrothermalis C41B8 Genome Sequencing.</title>
        <authorList>
            <person name="Li C."/>
            <person name="Lai Q."/>
            <person name="Shao Z."/>
        </authorList>
    </citation>
    <scope>NUCLEOTIDE SEQUENCE [LARGE SCALE GENOMIC DNA]</scope>
    <source>
        <strain evidence="6 7">C41B8</strain>
    </source>
</reference>
<accession>A0A084IHA0</accession>
<dbReference type="PATRIC" id="fig|1304275.5.peg.3432"/>
<feature type="DNA-binding region" description="H-T-H motif" evidence="4">
    <location>
        <begin position="17"/>
        <end position="36"/>
    </location>
</feature>
<name>A0A084IHA0_SALHC</name>
<evidence type="ECO:0000313" key="6">
    <source>
        <dbReference type="EMBL" id="KEZ76084.1"/>
    </source>
</evidence>
<evidence type="ECO:0000256" key="2">
    <source>
        <dbReference type="ARBA" id="ARBA00023125"/>
    </source>
</evidence>
<feature type="domain" description="HTH tetR-type" evidence="5">
    <location>
        <begin position="1"/>
        <end position="54"/>
    </location>
</feature>
<keyword evidence="2 4" id="KW-0238">DNA-binding</keyword>
<keyword evidence="3" id="KW-0804">Transcription</keyword>
<dbReference type="Gene3D" id="1.10.357.10">
    <property type="entry name" value="Tetracycline Repressor, domain 2"/>
    <property type="match status" value="1"/>
</dbReference>
<dbReference type="PROSITE" id="PS50977">
    <property type="entry name" value="HTH_TETR_2"/>
    <property type="match status" value="1"/>
</dbReference>
<keyword evidence="7" id="KW-1185">Reference proteome</keyword>
<evidence type="ECO:0000313" key="7">
    <source>
        <dbReference type="Proteomes" id="UP000028302"/>
    </source>
</evidence>
<evidence type="ECO:0000259" key="5">
    <source>
        <dbReference type="PROSITE" id="PS50977"/>
    </source>
</evidence>
<dbReference type="GO" id="GO:0003700">
    <property type="term" value="F:DNA-binding transcription factor activity"/>
    <property type="evidence" value="ECO:0007669"/>
    <property type="project" value="TreeGrafter"/>
</dbReference>
<dbReference type="PANTHER" id="PTHR30055">
    <property type="entry name" value="HTH-TYPE TRANSCRIPTIONAL REGULATOR RUTR"/>
    <property type="match status" value="1"/>
</dbReference>
<comment type="caution">
    <text evidence="6">The sequence shown here is derived from an EMBL/GenBank/DDBJ whole genome shotgun (WGS) entry which is preliminary data.</text>
</comment>
<dbReference type="PANTHER" id="PTHR30055:SF234">
    <property type="entry name" value="HTH-TYPE TRANSCRIPTIONAL REGULATOR BETI"/>
    <property type="match status" value="1"/>
</dbReference>
<sequence length="180" mass="19561">MAAALELFAEREYSAVTMTEIAERSGTAIGSLYRFFPTKEHVADTILERFGDAIDEAFESCVVHAREQSVEQTATELVQRIVALGPYRAAGSALADAFDRTDEPTMAAIERIRSSMRNGIASVLHAIDPNLSDSNIEARSLAVLALLKGAGAIMQRHADRQSLLETELAHMLALYLAQPA</sequence>